<sequence length="375" mass="42557">MSLEQAISPELQQYIDQVVSRLSGSSWSFLQGFFLGQLTIVFLILAFIKFMLLEEVQEKQKRPLPIPLKSQTTNVSPASILSKTLYDPKYHPPESTDWLNVLLAQAIHQYREEAKADNRLVRFVDRILNDGGKPDFVGTIEVTQLDIGEEYPIFSNARIRSTEAIDQMRVEIDCEFSDRITLGIDTQIIINWPKPCIAVLPISLMLSVVKFSATIALEIETNSDCTFISASALPDFVLEFGIKSLIGSRSKLEGVPKITRMITSKLRNMFCEKFVCPNSKKIRIPSLWETYKNNNNIVEETSRSEDGIEGINNNICNDDNSFNLEDPDTYEQEHLLVNDRSTNSTTIKGMRKRNSIISDYPLVQDDVFFGHSLKS</sequence>
<accession>A0ACA9LFV9</accession>
<evidence type="ECO:0000313" key="1">
    <source>
        <dbReference type="EMBL" id="CAG8527094.1"/>
    </source>
</evidence>
<name>A0ACA9LFV9_9GLOM</name>
<dbReference type="Proteomes" id="UP000789525">
    <property type="component" value="Unassembled WGS sequence"/>
</dbReference>
<keyword evidence="2" id="KW-1185">Reference proteome</keyword>
<evidence type="ECO:0000313" key="2">
    <source>
        <dbReference type="Proteomes" id="UP000789525"/>
    </source>
</evidence>
<reference evidence="1" key="1">
    <citation type="submission" date="2021-06" db="EMBL/GenBank/DDBJ databases">
        <authorList>
            <person name="Kallberg Y."/>
            <person name="Tangrot J."/>
            <person name="Rosling A."/>
        </authorList>
    </citation>
    <scope>NUCLEOTIDE SEQUENCE</scope>
    <source>
        <strain evidence="1">CL356</strain>
    </source>
</reference>
<dbReference type="EMBL" id="CAJVPT010006071">
    <property type="protein sequence ID" value="CAG8527094.1"/>
    <property type="molecule type" value="Genomic_DNA"/>
</dbReference>
<proteinExistence type="predicted"/>
<comment type="caution">
    <text evidence="1">The sequence shown here is derived from an EMBL/GenBank/DDBJ whole genome shotgun (WGS) entry which is preliminary data.</text>
</comment>
<protein>
    <submittedName>
        <fullName evidence="1">15522_t:CDS:1</fullName>
    </submittedName>
</protein>
<gene>
    <name evidence="1" type="ORF">ACOLOM_LOCUS3912</name>
</gene>
<organism evidence="1 2">
    <name type="scientific">Acaulospora colombiana</name>
    <dbReference type="NCBI Taxonomy" id="27376"/>
    <lineage>
        <taxon>Eukaryota</taxon>
        <taxon>Fungi</taxon>
        <taxon>Fungi incertae sedis</taxon>
        <taxon>Mucoromycota</taxon>
        <taxon>Glomeromycotina</taxon>
        <taxon>Glomeromycetes</taxon>
        <taxon>Diversisporales</taxon>
        <taxon>Acaulosporaceae</taxon>
        <taxon>Acaulospora</taxon>
    </lineage>
</organism>